<accession>A0ABQ8ETC6</accession>
<feature type="compositionally biased region" description="Polar residues" evidence="1">
    <location>
        <begin position="37"/>
        <end position="50"/>
    </location>
</feature>
<evidence type="ECO:0000313" key="2">
    <source>
        <dbReference type="EMBL" id="KAH6586241.1"/>
    </source>
</evidence>
<gene>
    <name evidence="2" type="ORF">BASA50_000705</name>
</gene>
<dbReference type="CDD" id="cd02325">
    <property type="entry name" value="R3H"/>
    <property type="match status" value="1"/>
</dbReference>
<keyword evidence="3" id="KW-1185">Reference proteome</keyword>
<dbReference type="InterPro" id="IPR036867">
    <property type="entry name" value="R3H_dom_sf"/>
</dbReference>
<feature type="compositionally biased region" description="Low complexity" evidence="1">
    <location>
        <begin position="51"/>
        <end position="62"/>
    </location>
</feature>
<evidence type="ECO:0000313" key="3">
    <source>
        <dbReference type="Proteomes" id="UP001648503"/>
    </source>
</evidence>
<sequence length="356" mass="39390">MAVLTMAFPAPGSTGSVATFPTTNNPTSLSGPHLSHQAPSRVSEGNTTNGTGQTIPLTPPTTTKRKRWAWLQRDSLASRMFIGKPGSRRRNRHDNIHFIDHPLAPAADPNFVHEHDRVPGGYVLPRKATIFSSITFSDHRKLLVNITPDDLYATNVHTSDAHGHGKVSSKVKSLSMLAGESNLNRSDRRMCQTLRRTNCDAEMLHRLEYSLVEFIKQSLMDSPDPWTSRVSSSDIELARSIDSTDSWGIPNSNQLEDGWVHLDSGSNGSLESSPSESDSVHMKLEITSSFLRLIIHIMCRYYQLGSSSENDLVSGKRVTTVQNPFVSSRCSDLMEDAPVYTFPSISFTDFMLSGRS</sequence>
<proteinExistence type="predicted"/>
<reference evidence="2 3" key="1">
    <citation type="submission" date="2021-02" db="EMBL/GenBank/DDBJ databases">
        <title>Variation within the Batrachochytrium salamandrivorans European outbreak.</title>
        <authorList>
            <person name="Kelly M."/>
            <person name="Pasmans F."/>
            <person name="Shea T.P."/>
            <person name="Munoz J.F."/>
            <person name="Carranza S."/>
            <person name="Cuomo C.A."/>
            <person name="Martel A."/>
        </authorList>
    </citation>
    <scope>NUCLEOTIDE SEQUENCE [LARGE SCALE GENOMIC DNA]</scope>
    <source>
        <strain evidence="2 3">AMFP18/2</strain>
    </source>
</reference>
<protein>
    <submittedName>
        <fullName evidence="2">Uncharacterized protein</fullName>
    </submittedName>
</protein>
<organism evidence="2 3">
    <name type="scientific">Batrachochytrium salamandrivorans</name>
    <dbReference type="NCBI Taxonomy" id="1357716"/>
    <lineage>
        <taxon>Eukaryota</taxon>
        <taxon>Fungi</taxon>
        <taxon>Fungi incertae sedis</taxon>
        <taxon>Chytridiomycota</taxon>
        <taxon>Chytridiomycota incertae sedis</taxon>
        <taxon>Chytridiomycetes</taxon>
        <taxon>Rhizophydiales</taxon>
        <taxon>Rhizophydiales incertae sedis</taxon>
        <taxon>Batrachochytrium</taxon>
    </lineage>
</organism>
<comment type="caution">
    <text evidence="2">The sequence shown here is derived from an EMBL/GenBank/DDBJ whole genome shotgun (WGS) entry which is preliminary data.</text>
</comment>
<dbReference type="EMBL" id="JAFCIX010000575">
    <property type="protein sequence ID" value="KAH6586241.1"/>
    <property type="molecule type" value="Genomic_DNA"/>
</dbReference>
<name>A0ABQ8ETC6_9FUNG</name>
<dbReference type="Gene3D" id="3.30.1370.50">
    <property type="entry name" value="R3H-like domain"/>
    <property type="match status" value="1"/>
</dbReference>
<feature type="compositionally biased region" description="Polar residues" evidence="1">
    <location>
        <begin position="13"/>
        <end position="30"/>
    </location>
</feature>
<feature type="region of interest" description="Disordered" evidence="1">
    <location>
        <begin position="1"/>
        <end position="64"/>
    </location>
</feature>
<dbReference type="Proteomes" id="UP001648503">
    <property type="component" value="Unassembled WGS sequence"/>
</dbReference>
<dbReference type="SUPFAM" id="SSF82708">
    <property type="entry name" value="R3H domain"/>
    <property type="match status" value="1"/>
</dbReference>
<evidence type="ECO:0000256" key="1">
    <source>
        <dbReference type="SAM" id="MobiDB-lite"/>
    </source>
</evidence>